<feature type="compositionally biased region" description="Polar residues" evidence="7">
    <location>
        <begin position="1240"/>
        <end position="1249"/>
    </location>
</feature>
<evidence type="ECO:0000256" key="7">
    <source>
        <dbReference type="SAM" id="MobiDB-lite"/>
    </source>
</evidence>
<dbReference type="GO" id="GO:0005829">
    <property type="term" value="C:cytosol"/>
    <property type="evidence" value="ECO:0007669"/>
    <property type="project" value="TreeGrafter"/>
</dbReference>
<evidence type="ECO:0000256" key="4">
    <source>
        <dbReference type="ARBA" id="ARBA00022771"/>
    </source>
</evidence>
<feature type="repeat" description="WD" evidence="6">
    <location>
        <begin position="685"/>
        <end position="700"/>
    </location>
</feature>
<feature type="region of interest" description="Disordered" evidence="7">
    <location>
        <begin position="1103"/>
        <end position="1266"/>
    </location>
</feature>
<dbReference type="SMART" id="SM00320">
    <property type="entry name" value="WD40"/>
    <property type="match status" value="4"/>
</dbReference>
<feature type="compositionally biased region" description="Polar residues" evidence="7">
    <location>
        <begin position="364"/>
        <end position="375"/>
    </location>
</feature>
<protein>
    <submittedName>
        <fullName evidence="8">Uncharacterized protein</fullName>
    </submittedName>
</protein>
<dbReference type="InterPro" id="IPR019775">
    <property type="entry name" value="WD40_repeat_CS"/>
</dbReference>
<evidence type="ECO:0000256" key="2">
    <source>
        <dbReference type="ARBA" id="ARBA00022723"/>
    </source>
</evidence>
<dbReference type="EMBL" id="PJQD01000085">
    <property type="protein sequence ID" value="POY71189.1"/>
    <property type="molecule type" value="Genomic_DNA"/>
</dbReference>
<proteinExistence type="predicted"/>
<feature type="region of interest" description="Disordered" evidence="7">
    <location>
        <begin position="283"/>
        <end position="457"/>
    </location>
</feature>
<dbReference type="SUPFAM" id="SSF50978">
    <property type="entry name" value="WD40 repeat-like"/>
    <property type="match status" value="1"/>
</dbReference>
<dbReference type="STRING" id="741276.A0A2S5B338"/>
<dbReference type="InterPro" id="IPR015943">
    <property type="entry name" value="WD40/YVTN_repeat-like_dom_sf"/>
</dbReference>
<feature type="compositionally biased region" description="Polar residues" evidence="7">
    <location>
        <begin position="327"/>
        <end position="338"/>
    </location>
</feature>
<feature type="compositionally biased region" description="Low complexity" evidence="7">
    <location>
        <begin position="117"/>
        <end position="127"/>
    </location>
</feature>
<dbReference type="OrthoDB" id="60955at2759"/>
<keyword evidence="2" id="KW-0479">Metal-binding</keyword>
<dbReference type="InterPro" id="IPR036322">
    <property type="entry name" value="WD40_repeat_dom_sf"/>
</dbReference>
<keyword evidence="5" id="KW-0862">Zinc</keyword>
<feature type="compositionally biased region" description="Low complexity" evidence="7">
    <location>
        <begin position="56"/>
        <end position="72"/>
    </location>
</feature>
<sequence>MSSPPHFHPHLLNSQAITAGAPPRQSRASSAFSRLANIAALSAGTTTTASGAAAAAPAASSPTVAASAPTATDLVHLPPPSATSRSGALDALETIAHADHDRWRSKSTGPPPPPPLSTTTATSATSARVRGDDKLAATANESAAHRYEPRARTSGSRTGWRARDLSESRSRERRPPLTFGDVSGSGFSGLGGGGGAGGGGTSYLGSVSESPSSLSFRTGWAGSGGGILGNSVGGAGGGEQLPPNASYSAFSTFGGPAGGVDSHFFPHSSSAFSFEMGGSVSNSPWDSSYRSSLAGSPSPFNSDTRSSSVPRQPSGLPSPLQPRSDPTAATTSAGNLYSSLAAAGGSRNGLDSLHASPPIRSPASVPTSFARTSSPIGGGRKLKDSSRGLRYTVATPARDKGLVGLAKPPKDAEQGRVAVAGKTSLKILRVPHGTRRKREPSPQPPPSRDDSDTETLSRRARAVEAVQAAFPASSIAARRSRSRGSPAPHGNNGSGFASYSSSIRDGSTPRFGLDEELAEREVVTEVMDVRIGSKLGPTYLFSDVRWGYGDQLKYEHDRAVNRVVFGGQTGNWLMSGGQDGQMKLWDIRESRPASMILKASSPIRHLSFSPSASQPFTLLAACASGTMIRYDVRYVSRQNGGATDRIAGHVGACLAMDWRDGFACEKSSDMSSGETAGGGREGGWVVTGGVDRTIKVWDFSLPTLSTKPVRTLYTSQPVHSVAWHPTRPTELVSSPMQSLGLGTEGSSSSFGDEVPSTPITTSDSAMAAMIKGETPVARTRTDRYAWKNEIEVWDVRRPYFPKFAIKTDVPISGLLYNDDETIWTTSRGCPTFQQFDIASDSYSLLDSIDRPGSTWNTEGDFAFVEDGRARLDVPFDRTHGSMAVPVDSVKFRPDAYVNTVPQFDPDFSFEVFAFLADNLRLSGAIGEVCDHNAAVSRQAGRSDASQLWSTLKAWLDDAPDPAPTVDSPPDSMPDTSELLMGPPEGRQMSRDAARTLSPPTSEIAASARRLSDSSSRSRPSRRTSVTGTPRQSRTSGQPTPAQATSRSRLDSFAEESTASESESPDPANLFPELSATSSDSDEDGHGRLERIRDFNAKRLAASLSALDGTANEAARRATSGSRRTLSTSSGLGAPATARDDAVGESALSSSSSGSDLDDDESADAPGVSDATRGRRSRSARIASMHASLIASRSRRPSAGQPQDSSLPRGIRPPDDPLPRSASGQRGQEPMRALQPHGARPTSSVGSQRLPSVEARRRASVQKRVASQEVPITAASLKLAIGRKHAAQLRELLQHRIKTVLAEYAEQASFSPTRDAHQETFSAASICMWLPLESARPTQSK</sequence>
<comment type="caution">
    <text evidence="8">The sequence shown here is derived from an EMBL/GenBank/DDBJ whole genome shotgun (WGS) entry which is preliminary data.</text>
</comment>
<dbReference type="PANTHER" id="PTHR46200">
    <property type="entry name" value="GATOR COMPLEX PROTEIN WDR24"/>
    <property type="match status" value="1"/>
</dbReference>
<organism evidence="8 9">
    <name type="scientific">Rhodotorula taiwanensis</name>
    <dbReference type="NCBI Taxonomy" id="741276"/>
    <lineage>
        <taxon>Eukaryota</taxon>
        <taxon>Fungi</taxon>
        <taxon>Dikarya</taxon>
        <taxon>Basidiomycota</taxon>
        <taxon>Pucciniomycotina</taxon>
        <taxon>Microbotryomycetes</taxon>
        <taxon>Sporidiobolales</taxon>
        <taxon>Sporidiobolaceae</taxon>
        <taxon>Rhodotorula</taxon>
    </lineage>
</organism>
<feature type="region of interest" description="Disordered" evidence="7">
    <location>
        <begin position="98"/>
        <end position="194"/>
    </location>
</feature>
<dbReference type="PANTHER" id="PTHR46200:SF1">
    <property type="entry name" value="GATOR COMPLEX PROTEIN WDR24"/>
    <property type="match status" value="1"/>
</dbReference>
<feature type="region of interest" description="Disordered" evidence="7">
    <location>
        <begin position="56"/>
        <end position="86"/>
    </location>
</feature>
<feature type="region of interest" description="Disordered" evidence="7">
    <location>
        <begin position="958"/>
        <end position="1089"/>
    </location>
</feature>
<feature type="compositionally biased region" description="Basic and acidic residues" evidence="7">
    <location>
        <begin position="161"/>
        <end position="175"/>
    </location>
</feature>
<evidence type="ECO:0000256" key="6">
    <source>
        <dbReference type="PROSITE-ProRule" id="PRU00221"/>
    </source>
</evidence>
<name>A0A2S5B338_9BASI</name>
<feature type="compositionally biased region" description="Polar residues" evidence="7">
    <location>
        <begin position="1025"/>
        <end position="1046"/>
    </location>
</feature>
<gene>
    <name evidence="8" type="ORF">BMF94_5500</name>
</gene>
<dbReference type="GO" id="GO:0005774">
    <property type="term" value="C:vacuolar membrane"/>
    <property type="evidence" value="ECO:0007669"/>
    <property type="project" value="TreeGrafter"/>
</dbReference>
<feature type="compositionally biased region" description="Low complexity" evidence="7">
    <location>
        <begin position="1004"/>
        <end position="1017"/>
    </location>
</feature>
<accession>A0A2S5B338</accession>
<keyword evidence="1 6" id="KW-0853">WD repeat</keyword>
<keyword evidence="4" id="KW-0863">Zinc-finger</keyword>
<dbReference type="GO" id="GO:0016239">
    <property type="term" value="P:positive regulation of macroautophagy"/>
    <property type="evidence" value="ECO:0007669"/>
    <property type="project" value="TreeGrafter"/>
</dbReference>
<feature type="region of interest" description="Disordered" evidence="7">
    <location>
        <begin position="1"/>
        <end position="30"/>
    </location>
</feature>
<dbReference type="GO" id="GO:0008270">
    <property type="term" value="F:zinc ion binding"/>
    <property type="evidence" value="ECO:0007669"/>
    <property type="project" value="UniProtKB-KW"/>
</dbReference>
<feature type="compositionally biased region" description="Low complexity" evidence="7">
    <location>
        <begin position="738"/>
        <end position="751"/>
    </location>
</feature>
<feature type="compositionally biased region" description="Low complexity" evidence="7">
    <location>
        <begin position="473"/>
        <end position="488"/>
    </location>
</feature>
<feature type="region of interest" description="Disordered" evidence="7">
    <location>
        <begin position="473"/>
        <end position="501"/>
    </location>
</feature>
<evidence type="ECO:0000313" key="8">
    <source>
        <dbReference type="EMBL" id="POY71189.1"/>
    </source>
</evidence>
<feature type="region of interest" description="Disordered" evidence="7">
    <location>
        <begin position="733"/>
        <end position="754"/>
    </location>
</feature>
<dbReference type="GO" id="GO:1904263">
    <property type="term" value="P:positive regulation of TORC1 signaling"/>
    <property type="evidence" value="ECO:0007669"/>
    <property type="project" value="TreeGrafter"/>
</dbReference>
<keyword evidence="9" id="KW-1185">Reference proteome</keyword>
<dbReference type="PROSITE" id="PS50294">
    <property type="entry name" value="WD_REPEATS_REGION"/>
    <property type="match status" value="1"/>
</dbReference>
<evidence type="ECO:0000256" key="3">
    <source>
        <dbReference type="ARBA" id="ARBA00022737"/>
    </source>
</evidence>
<feature type="repeat" description="WD" evidence="6">
    <location>
        <begin position="553"/>
        <end position="595"/>
    </location>
</feature>
<dbReference type="Pfam" id="PF00400">
    <property type="entry name" value="WD40"/>
    <property type="match status" value="2"/>
</dbReference>
<feature type="compositionally biased region" description="Polar residues" evidence="7">
    <location>
        <begin position="283"/>
        <end position="311"/>
    </location>
</feature>
<feature type="compositionally biased region" description="Low complexity" evidence="7">
    <location>
        <begin position="1116"/>
        <end position="1132"/>
    </location>
</feature>
<dbReference type="GO" id="GO:0061700">
    <property type="term" value="C:GATOR2 complex"/>
    <property type="evidence" value="ECO:0007669"/>
    <property type="project" value="TreeGrafter"/>
</dbReference>
<dbReference type="InterPro" id="IPR037590">
    <property type="entry name" value="WDR24"/>
</dbReference>
<dbReference type="PROSITE" id="PS50082">
    <property type="entry name" value="WD_REPEATS_2"/>
    <property type="match status" value="2"/>
</dbReference>
<keyword evidence="3" id="KW-0677">Repeat</keyword>
<dbReference type="Proteomes" id="UP000237144">
    <property type="component" value="Unassembled WGS sequence"/>
</dbReference>
<evidence type="ECO:0000256" key="1">
    <source>
        <dbReference type="ARBA" id="ARBA00022574"/>
    </source>
</evidence>
<evidence type="ECO:0000313" key="9">
    <source>
        <dbReference type="Proteomes" id="UP000237144"/>
    </source>
</evidence>
<reference evidence="8 9" key="1">
    <citation type="journal article" date="2018" name="Front. Microbiol.">
        <title>Prospects for Fungal Bioremediation of Acidic Radioactive Waste Sites: Characterization and Genome Sequence of Rhodotorula taiwanensis MD1149.</title>
        <authorList>
            <person name="Tkavc R."/>
            <person name="Matrosova V.Y."/>
            <person name="Grichenko O.E."/>
            <person name="Gostincar C."/>
            <person name="Volpe R.P."/>
            <person name="Klimenkova P."/>
            <person name="Gaidamakova E.K."/>
            <person name="Zhou C.E."/>
            <person name="Stewart B.J."/>
            <person name="Lyman M.G."/>
            <person name="Malfatti S.A."/>
            <person name="Rubinfeld B."/>
            <person name="Courtot M."/>
            <person name="Singh J."/>
            <person name="Dalgard C.L."/>
            <person name="Hamilton T."/>
            <person name="Frey K.G."/>
            <person name="Gunde-Cimerman N."/>
            <person name="Dugan L."/>
            <person name="Daly M.J."/>
        </authorList>
    </citation>
    <scope>NUCLEOTIDE SEQUENCE [LARGE SCALE GENOMIC DNA]</scope>
    <source>
        <strain evidence="8 9">MD1149</strain>
    </source>
</reference>
<feature type="compositionally biased region" description="Low complexity" evidence="7">
    <location>
        <begin position="1143"/>
        <end position="1154"/>
    </location>
</feature>
<dbReference type="PROSITE" id="PS00678">
    <property type="entry name" value="WD_REPEATS_1"/>
    <property type="match status" value="1"/>
</dbReference>
<dbReference type="Gene3D" id="2.130.10.10">
    <property type="entry name" value="YVTN repeat-like/Quinoprotein amine dehydrogenase"/>
    <property type="match status" value="1"/>
</dbReference>
<dbReference type="InterPro" id="IPR001680">
    <property type="entry name" value="WD40_rpt"/>
</dbReference>
<evidence type="ECO:0000256" key="5">
    <source>
        <dbReference type="ARBA" id="ARBA00022833"/>
    </source>
</evidence>